<dbReference type="STRING" id="933852.A0A0C2XVX5"/>
<feature type="active site" description="Nucleophile" evidence="1">
    <location>
        <position position="221"/>
    </location>
</feature>
<dbReference type="HOGENOM" id="CLU_021603_1_0_1"/>
<evidence type="ECO:0000256" key="2">
    <source>
        <dbReference type="PIRSR" id="PIRSR600246-2"/>
    </source>
</evidence>
<proteinExistence type="predicted"/>
<evidence type="ECO:0000256" key="1">
    <source>
        <dbReference type="PIRSR" id="PIRSR600246-1"/>
    </source>
</evidence>
<dbReference type="PANTHER" id="PTHR10188">
    <property type="entry name" value="L-ASPARAGINASE"/>
    <property type="match status" value="1"/>
</dbReference>
<dbReference type="PANTHER" id="PTHR10188:SF43">
    <property type="entry name" value="ASPARAGINASE (EUROFUNG)"/>
    <property type="match status" value="1"/>
</dbReference>
<dbReference type="Pfam" id="PF01112">
    <property type="entry name" value="Asparaginase_2"/>
    <property type="match status" value="2"/>
</dbReference>
<name>A0A0C2XVX5_SERVB</name>
<sequence length="384" mass="41264">MTEKPRRPHLTASKVQHKPDPVLVIHGGAGIFDRSKSTPKQQEIYKSALRNALLAGHQVLKEGGTAVEASVAAVVSMEDCPLFNCAKGAVFNAAGKNELEASIMVSKPPVTHPHLPVARRGFSATLLTHTKNPSKLVEALYTRPDLAPHAFLSGMTAEVELGQEKLAIELVDPSYYYTEARWKEHRRGLGLPEEQGPLSRPSSSTDTLAETSPLDLMPKGTVGAVALDAYGCISVVTSTGGKTNKLVGRIGDTPSMGSGFWAEEWIPKKGSHVTRVLRRILGLRSKWPQTRGVGVSGTGDGDYFIRQSTCSMLGARMKFLGRSIQRAADEVTDALEHDGGIGGVIALDLQGNVAFSLNCSGMYRGMIKLDGVPLTAIFREDPLE</sequence>
<dbReference type="SUPFAM" id="SSF56235">
    <property type="entry name" value="N-terminal nucleophile aminohydrolases (Ntn hydrolases)"/>
    <property type="match status" value="1"/>
</dbReference>
<reference evidence="5 6" key="1">
    <citation type="submission" date="2014-04" db="EMBL/GenBank/DDBJ databases">
        <authorList>
            <consortium name="DOE Joint Genome Institute"/>
            <person name="Kuo A."/>
            <person name="Zuccaro A."/>
            <person name="Kohler A."/>
            <person name="Nagy L.G."/>
            <person name="Floudas D."/>
            <person name="Copeland A."/>
            <person name="Barry K.W."/>
            <person name="Cichocki N."/>
            <person name="Veneault-Fourrey C."/>
            <person name="LaButti K."/>
            <person name="Lindquist E.A."/>
            <person name="Lipzen A."/>
            <person name="Lundell T."/>
            <person name="Morin E."/>
            <person name="Murat C."/>
            <person name="Sun H."/>
            <person name="Tunlid A."/>
            <person name="Henrissat B."/>
            <person name="Grigoriev I.V."/>
            <person name="Hibbett D.S."/>
            <person name="Martin F."/>
            <person name="Nordberg H.P."/>
            <person name="Cantor M.N."/>
            <person name="Hua S.X."/>
        </authorList>
    </citation>
    <scope>NUCLEOTIDE SEQUENCE [LARGE SCALE GENOMIC DNA]</scope>
    <source>
        <strain evidence="5 6">MAFF 305830</strain>
    </source>
</reference>
<dbReference type="Proteomes" id="UP000054097">
    <property type="component" value="Unassembled WGS sequence"/>
</dbReference>
<feature type="site" description="Cleavage; by autolysis" evidence="3">
    <location>
        <begin position="220"/>
        <end position="221"/>
    </location>
</feature>
<evidence type="ECO:0000256" key="3">
    <source>
        <dbReference type="PIRSR" id="PIRSR600246-3"/>
    </source>
</evidence>
<evidence type="ECO:0000256" key="4">
    <source>
        <dbReference type="SAM" id="MobiDB-lite"/>
    </source>
</evidence>
<evidence type="ECO:0000313" key="6">
    <source>
        <dbReference type="Proteomes" id="UP000054097"/>
    </source>
</evidence>
<dbReference type="GO" id="GO:0016787">
    <property type="term" value="F:hydrolase activity"/>
    <property type="evidence" value="ECO:0007669"/>
    <property type="project" value="InterPro"/>
</dbReference>
<dbReference type="OrthoDB" id="2262349at2759"/>
<feature type="compositionally biased region" description="Polar residues" evidence="4">
    <location>
        <begin position="200"/>
        <end position="210"/>
    </location>
</feature>
<dbReference type="Gene3D" id="3.60.20.30">
    <property type="entry name" value="(Glycosyl)asparaginase"/>
    <property type="match status" value="1"/>
</dbReference>
<accession>A0A0C2XVX5</accession>
<reference evidence="6" key="2">
    <citation type="submission" date="2015-01" db="EMBL/GenBank/DDBJ databases">
        <title>Evolutionary Origins and Diversification of the Mycorrhizal Mutualists.</title>
        <authorList>
            <consortium name="DOE Joint Genome Institute"/>
            <consortium name="Mycorrhizal Genomics Consortium"/>
            <person name="Kohler A."/>
            <person name="Kuo A."/>
            <person name="Nagy L.G."/>
            <person name="Floudas D."/>
            <person name="Copeland A."/>
            <person name="Barry K.W."/>
            <person name="Cichocki N."/>
            <person name="Veneault-Fourrey C."/>
            <person name="LaButti K."/>
            <person name="Lindquist E.A."/>
            <person name="Lipzen A."/>
            <person name="Lundell T."/>
            <person name="Morin E."/>
            <person name="Murat C."/>
            <person name="Riley R."/>
            <person name="Ohm R."/>
            <person name="Sun H."/>
            <person name="Tunlid A."/>
            <person name="Henrissat B."/>
            <person name="Grigoriev I.V."/>
            <person name="Hibbett D.S."/>
            <person name="Martin F."/>
        </authorList>
    </citation>
    <scope>NUCLEOTIDE SEQUENCE [LARGE SCALE GENOMIC DNA]</scope>
    <source>
        <strain evidence="6">MAFF 305830</strain>
    </source>
</reference>
<dbReference type="InterPro" id="IPR000246">
    <property type="entry name" value="Peptidase_T2"/>
</dbReference>
<dbReference type="EMBL" id="KN824279">
    <property type="protein sequence ID" value="KIM33027.1"/>
    <property type="molecule type" value="Genomic_DNA"/>
</dbReference>
<gene>
    <name evidence="5" type="ORF">M408DRAFT_20343</name>
</gene>
<dbReference type="GO" id="GO:0005737">
    <property type="term" value="C:cytoplasm"/>
    <property type="evidence" value="ECO:0007669"/>
    <property type="project" value="TreeGrafter"/>
</dbReference>
<evidence type="ECO:0000313" key="5">
    <source>
        <dbReference type="EMBL" id="KIM33027.1"/>
    </source>
</evidence>
<feature type="binding site" evidence="2">
    <location>
        <begin position="298"/>
        <end position="301"/>
    </location>
    <ligand>
        <name>substrate</name>
    </ligand>
</feature>
<protein>
    <recommendedName>
        <fullName evidence="7">Asparaginase</fullName>
    </recommendedName>
</protein>
<feature type="region of interest" description="Disordered" evidence="4">
    <location>
        <begin position="188"/>
        <end position="214"/>
    </location>
</feature>
<dbReference type="InterPro" id="IPR029055">
    <property type="entry name" value="Ntn_hydrolases_N"/>
</dbReference>
<evidence type="ECO:0008006" key="7">
    <source>
        <dbReference type="Google" id="ProtNLM"/>
    </source>
</evidence>
<keyword evidence="6" id="KW-1185">Reference proteome</keyword>
<dbReference type="AlphaFoldDB" id="A0A0C2XVX5"/>
<feature type="binding site" evidence="2">
    <location>
        <begin position="249"/>
        <end position="252"/>
    </location>
    <ligand>
        <name>substrate</name>
    </ligand>
</feature>
<dbReference type="CDD" id="cd04701">
    <property type="entry name" value="Asparaginase_2"/>
    <property type="match status" value="1"/>
</dbReference>
<organism evidence="5 6">
    <name type="scientific">Serendipita vermifera MAFF 305830</name>
    <dbReference type="NCBI Taxonomy" id="933852"/>
    <lineage>
        <taxon>Eukaryota</taxon>
        <taxon>Fungi</taxon>
        <taxon>Dikarya</taxon>
        <taxon>Basidiomycota</taxon>
        <taxon>Agaricomycotina</taxon>
        <taxon>Agaricomycetes</taxon>
        <taxon>Sebacinales</taxon>
        <taxon>Serendipitaceae</taxon>
        <taxon>Serendipita</taxon>
    </lineage>
</organism>